<accession>A0AAD6IHU6</accession>
<dbReference type="AlphaFoldDB" id="A0AAD6IHU6"/>
<name>A0AAD6IHU6_PENCN</name>
<evidence type="ECO:0000313" key="1">
    <source>
        <dbReference type="EMBL" id="KAJ6047939.1"/>
    </source>
</evidence>
<organism evidence="1 2">
    <name type="scientific">Penicillium canescens</name>
    <dbReference type="NCBI Taxonomy" id="5083"/>
    <lineage>
        <taxon>Eukaryota</taxon>
        <taxon>Fungi</taxon>
        <taxon>Dikarya</taxon>
        <taxon>Ascomycota</taxon>
        <taxon>Pezizomycotina</taxon>
        <taxon>Eurotiomycetes</taxon>
        <taxon>Eurotiomycetidae</taxon>
        <taxon>Eurotiales</taxon>
        <taxon>Aspergillaceae</taxon>
        <taxon>Penicillium</taxon>
    </lineage>
</organism>
<gene>
    <name evidence="1" type="ORF">N7460_004086</name>
</gene>
<proteinExistence type="predicted"/>
<keyword evidence="2" id="KW-1185">Reference proteome</keyword>
<protein>
    <submittedName>
        <fullName evidence="1">Uncharacterized protein</fullName>
    </submittedName>
</protein>
<evidence type="ECO:0000313" key="2">
    <source>
        <dbReference type="Proteomes" id="UP001219568"/>
    </source>
</evidence>
<reference evidence="1" key="1">
    <citation type="journal article" date="2023" name="IMA Fungus">
        <title>Comparative genomic study of the Penicillium genus elucidates a diverse pangenome and 15 lateral gene transfer events.</title>
        <authorList>
            <person name="Petersen C."/>
            <person name="Sorensen T."/>
            <person name="Nielsen M.R."/>
            <person name="Sondergaard T.E."/>
            <person name="Sorensen J.L."/>
            <person name="Fitzpatrick D.A."/>
            <person name="Frisvad J.C."/>
            <person name="Nielsen K.L."/>
        </authorList>
    </citation>
    <scope>NUCLEOTIDE SEQUENCE</scope>
    <source>
        <strain evidence="1">IBT 15450</strain>
    </source>
</reference>
<sequence>MSGTDDTLPPYQANDPLAYETVATPKTNSTFYHIHRPLSDYQVYSENQQLAFYVEVYTRNITKPDLIIYKGTRTPGRQIAQCRYGEKASSIQCDTGFFKASHKSNQSHGKMFVGWWSKSTRDAPSDVQYRFAAMIEPPPGVNGVQSSTTKIPHSFKWIKASSLTLLDEETGNVVALVHENVSNSTACGTLEMVVSYGDEFDLIALSSFIAIFEKQRRHRSSHMEVPEAKACGKLRGLIDGWRKD</sequence>
<comment type="caution">
    <text evidence="1">The sequence shown here is derived from an EMBL/GenBank/DDBJ whole genome shotgun (WGS) entry which is preliminary data.</text>
</comment>
<reference evidence="1" key="2">
    <citation type="submission" date="2023-01" db="EMBL/GenBank/DDBJ databases">
        <authorList>
            <person name="Petersen C."/>
        </authorList>
    </citation>
    <scope>NUCLEOTIDE SEQUENCE</scope>
    <source>
        <strain evidence="1">IBT 15450</strain>
    </source>
</reference>
<dbReference type="Proteomes" id="UP001219568">
    <property type="component" value="Unassembled WGS sequence"/>
</dbReference>
<dbReference type="EMBL" id="JAQJZL010000003">
    <property type="protein sequence ID" value="KAJ6047939.1"/>
    <property type="molecule type" value="Genomic_DNA"/>
</dbReference>